<dbReference type="AlphaFoldDB" id="A0AAV4QWI6"/>
<keyword evidence="2" id="KW-1185">Reference proteome</keyword>
<gene>
    <name evidence="1" type="ORF">CDAR_524691</name>
</gene>
<protein>
    <submittedName>
        <fullName evidence="1">Uncharacterized protein</fullName>
    </submittedName>
</protein>
<sequence>MTAFFLHSEKRIQHTQRVVKGRASGELSRPPPTEERGAPIHVKIAQTKKESSAEWVIVPAVCSPGLNPLALLLILSGIQWRENDLAESGRPWRSTHVAKMLLADERAKVGCLIPKPSSIRATLGHAIFPAKMSRLIAGSTLSPPYVGCACSDLAGVITTEEKRDRFRC</sequence>
<evidence type="ECO:0000313" key="1">
    <source>
        <dbReference type="EMBL" id="GIY13860.1"/>
    </source>
</evidence>
<reference evidence="1 2" key="1">
    <citation type="submission" date="2021-06" db="EMBL/GenBank/DDBJ databases">
        <title>Caerostris darwini draft genome.</title>
        <authorList>
            <person name="Kono N."/>
            <person name="Arakawa K."/>
        </authorList>
    </citation>
    <scope>NUCLEOTIDE SEQUENCE [LARGE SCALE GENOMIC DNA]</scope>
</reference>
<dbReference type="Proteomes" id="UP001054837">
    <property type="component" value="Unassembled WGS sequence"/>
</dbReference>
<name>A0AAV4QWI6_9ARAC</name>
<comment type="caution">
    <text evidence="1">The sequence shown here is derived from an EMBL/GenBank/DDBJ whole genome shotgun (WGS) entry which is preliminary data.</text>
</comment>
<evidence type="ECO:0000313" key="2">
    <source>
        <dbReference type="Proteomes" id="UP001054837"/>
    </source>
</evidence>
<organism evidence="1 2">
    <name type="scientific">Caerostris darwini</name>
    <dbReference type="NCBI Taxonomy" id="1538125"/>
    <lineage>
        <taxon>Eukaryota</taxon>
        <taxon>Metazoa</taxon>
        <taxon>Ecdysozoa</taxon>
        <taxon>Arthropoda</taxon>
        <taxon>Chelicerata</taxon>
        <taxon>Arachnida</taxon>
        <taxon>Araneae</taxon>
        <taxon>Araneomorphae</taxon>
        <taxon>Entelegynae</taxon>
        <taxon>Araneoidea</taxon>
        <taxon>Araneidae</taxon>
        <taxon>Caerostris</taxon>
    </lineage>
</organism>
<dbReference type="EMBL" id="BPLQ01005290">
    <property type="protein sequence ID" value="GIY13860.1"/>
    <property type="molecule type" value="Genomic_DNA"/>
</dbReference>
<proteinExistence type="predicted"/>
<accession>A0AAV4QWI6</accession>